<sequence length="295" mass="33511">MELRNLKTFQVVAECLNFTKAAEKLNFTQPTVTAQIQSLERELNQLLFFRAGRKNHLTPAGKLLKKYTDDLFHIVDEMEAAFLELEKPHGYLKVAAPEYYCINYFPIVVSEFLKTFPDVHINLISCNSDDVLKGVATNTYDLGIIAGEVSKSDINNIILDEEELLLVISKNIFEQDEINHILNTLPFIRFRIGVNFQSVINQYIQQSNFSPRKVIEIGSEEAIKRAVLNGTGYGLLSSNLIKKEIQSGELTPIQLTNQKISFKTSLIYLKKNEEKGVLKSFSDVIESLWTKADTI</sequence>
<evidence type="ECO:0000256" key="1">
    <source>
        <dbReference type="ARBA" id="ARBA00009437"/>
    </source>
</evidence>
<dbReference type="Pfam" id="PF00126">
    <property type="entry name" value="HTH_1"/>
    <property type="match status" value="1"/>
</dbReference>
<dbReference type="AlphaFoldDB" id="A0A429X6M5"/>
<feature type="domain" description="HTH lysR-type" evidence="5">
    <location>
        <begin position="1"/>
        <end position="58"/>
    </location>
</feature>
<evidence type="ECO:0000313" key="7">
    <source>
        <dbReference type="Proteomes" id="UP000287296"/>
    </source>
</evidence>
<comment type="caution">
    <text evidence="6">The sequence shown here is derived from an EMBL/GenBank/DDBJ whole genome shotgun (WGS) entry which is preliminary data.</text>
</comment>
<dbReference type="RefSeq" id="WP_120116946.1">
    <property type="nucleotide sequence ID" value="NZ_DAMDJW010000027.1"/>
</dbReference>
<dbReference type="Proteomes" id="UP000287296">
    <property type="component" value="Unassembled WGS sequence"/>
</dbReference>
<dbReference type="PANTHER" id="PTHR30126:SF40">
    <property type="entry name" value="HTH-TYPE TRANSCRIPTIONAL REGULATOR GLTR"/>
    <property type="match status" value="1"/>
</dbReference>
<keyword evidence="3" id="KW-0238">DNA-binding</keyword>
<gene>
    <name evidence="6" type="ORF">D5F11_015050</name>
</gene>
<proteinExistence type="inferred from homology"/>
<dbReference type="PANTHER" id="PTHR30126">
    <property type="entry name" value="HTH-TYPE TRANSCRIPTIONAL REGULATOR"/>
    <property type="match status" value="1"/>
</dbReference>
<dbReference type="OrthoDB" id="9785745at2"/>
<dbReference type="CDD" id="cd05466">
    <property type="entry name" value="PBP2_LTTR_substrate"/>
    <property type="match status" value="1"/>
</dbReference>
<evidence type="ECO:0000256" key="4">
    <source>
        <dbReference type="ARBA" id="ARBA00023163"/>
    </source>
</evidence>
<dbReference type="EMBL" id="QYTW02000015">
    <property type="protein sequence ID" value="RST58960.1"/>
    <property type="molecule type" value="Genomic_DNA"/>
</dbReference>
<accession>A0A429X6M5</accession>
<dbReference type="InterPro" id="IPR000847">
    <property type="entry name" value="LysR_HTH_N"/>
</dbReference>
<dbReference type="InterPro" id="IPR036390">
    <property type="entry name" value="WH_DNA-bd_sf"/>
</dbReference>
<evidence type="ECO:0000256" key="2">
    <source>
        <dbReference type="ARBA" id="ARBA00023015"/>
    </source>
</evidence>
<dbReference type="PRINTS" id="PR00039">
    <property type="entry name" value="HTHLYSR"/>
</dbReference>
<evidence type="ECO:0000259" key="5">
    <source>
        <dbReference type="PROSITE" id="PS50931"/>
    </source>
</evidence>
<dbReference type="FunFam" id="1.10.10.10:FF:000001">
    <property type="entry name" value="LysR family transcriptional regulator"/>
    <property type="match status" value="1"/>
</dbReference>
<dbReference type="PROSITE" id="PS50931">
    <property type="entry name" value="HTH_LYSR"/>
    <property type="match status" value="1"/>
</dbReference>
<dbReference type="InterPro" id="IPR036388">
    <property type="entry name" value="WH-like_DNA-bd_sf"/>
</dbReference>
<dbReference type="SUPFAM" id="SSF46785">
    <property type="entry name" value="Winged helix' DNA-binding domain"/>
    <property type="match status" value="1"/>
</dbReference>
<dbReference type="GO" id="GO:0000976">
    <property type="term" value="F:transcription cis-regulatory region binding"/>
    <property type="evidence" value="ECO:0007669"/>
    <property type="project" value="TreeGrafter"/>
</dbReference>
<dbReference type="SUPFAM" id="SSF53850">
    <property type="entry name" value="Periplasmic binding protein-like II"/>
    <property type="match status" value="1"/>
</dbReference>
<evidence type="ECO:0000313" key="6">
    <source>
        <dbReference type="EMBL" id="RST58960.1"/>
    </source>
</evidence>
<dbReference type="Gene3D" id="3.40.190.290">
    <property type="match status" value="1"/>
</dbReference>
<keyword evidence="4" id="KW-0804">Transcription</keyword>
<name>A0A429X6M5_SIMTE</name>
<organism evidence="6 7">
    <name type="scientific">Siminovitchia terrae</name>
    <name type="common">Bacillus terrae</name>
    <dbReference type="NCBI Taxonomy" id="1914933"/>
    <lineage>
        <taxon>Bacteria</taxon>
        <taxon>Bacillati</taxon>
        <taxon>Bacillota</taxon>
        <taxon>Bacilli</taxon>
        <taxon>Bacillales</taxon>
        <taxon>Bacillaceae</taxon>
        <taxon>Siminovitchia</taxon>
    </lineage>
</organism>
<protein>
    <submittedName>
        <fullName evidence="6">LysR family transcriptional regulator</fullName>
    </submittedName>
</protein>
<reference evidence="6 7" key="1">
    <citation type="submission" date="2018-12" db="EMBL/GenBank/DDBJ databases">
        <authorList>
            <person name="Sun L."/>
            <person name="Chen Z."/>
        </authorList>
    </citation>
    <scope>NUCLEOTIDE SEQUENCE [LARGE SCALE GENOMIC DNA]</scope>
    <source>
        <strain evidence="6 7">LMG 29736</strain>
    </source>
</reference>
<comment type="similarity">
    <text evidence="1">Belongs to the LysR transcriptional regulatory family.</text>
</comment>
<dbReference type="GO" id="GO:0003700">
    <property type="term" value="F:DNA-binding transcription factor activity"/>
    <property type="evidence" value="ECO:0007669"/>
    <property type="project" value="InterPro"/>
</dbReference>
<dbReference type="InterPro" id="IPR005119">
    <property type="entry name" value="LysR_subst-bd"/>
</dbReference>
<evidence type="ECO:0000256" key="3">
    <source>
        <dbReference type="ARBA" id="ARBA00023125"/>
    </source>
</evidence>
<dbReference type="Pfam" id="PF03466">
    <property type="entry name" value="LysR_substrate"/>
    <property type="match status" value="1"/>
</dbReference>
<keyword evidence="2" id="KW-0805">Transcription regulation</keyword>
<dbReference type="Gene3D" id="1.10.10.10">
    <property type="entry name" value="Winged helix-like DNA-binding domain superfamily/Winged helix DNA-binding domain"/>
    <property type="match status" value="1"/>
</dbReference>